<dbReference type="InterPro" id="IPR010033">
    <property type="entry name" value="HAD_SF_ppase_IIIC"/>
</dbReference>
<gene>
    <name evidence="2" type="ORF">EWE75_02360</name>
</gene>
<dbReference type="SUPFAM" id="SSF56784">
    <property type="entry name" value="HAD-like"/>
    <property type="match status" value="1"/>
</dbReference>
<dbReference type="Gene3D" id="3.40.50.1000">
    <property type="entry name" value="HAD superfamily/HAD-like"/>
    <property type="match status" value="1"/>
</dbReference>
<dbReference type="Gene3D" id="3.40.50.1110">
    <property type="entry name" value="SGNH hydrolase"/>
    <property type="match status" value="1"/>
</dbReference>
<dbReference type="EMBL" id="SGIS01000002">
    <property type="protein sequence ID" value="RZF66236.1"/>
    <property type="molecule type" value="Genomic_DNA"/>
</dbReference>
<keyword evidence="3" id="KW-1185">Reference proteome</keyword>
<dbReference type="RefSeq" id="WP_130155081.1">
    <property type="nucleotide sequence ID" value="NZ_SGIS01000002.1"/>
</dbReference>
<dbReference type="AlphaFoldDB" id="A0A4Q6Y9S4"/>
<evidence type="ECO:0000313" key="2">
    <source>
        <dbReference type="EMBL" id="RZF66236.1"/>
    </source>
</evidence>
<dbReference type="InterPro" id="IPR023214">
    <property type="entry name" value="HAD_sf"/>
</dbReference>
<proteinExistence type="predicted"/>
<dbReference type="OrthoDB" id="323926at2"/>
<evidence type="ECO:0000313" key="3">
    <source>
        <dbReference type="Proteomes" id="UP000292085"/>
    </source>
</evidence>
<accession>A0A4Q6Y9S4</accession>
<dbReference type="InterPro" id="IPR049369">
    <property type="entry name" value="BF1531-like_N"/>
</dbReference>
<dbReference type="NCBIfam" id="TIGR01681">
    <property type="entry name" value="HAD-SF-IIIC"/>
    <property type="match status" value="1"/>
</dbReference>
<dbReference type="Proteomes" id="UP000292085">
    <property type="component" value="Unassembled WGS sequence"/>
</dbReference>
<reference evidence="2 3" key="1">
    <citation type="submission" date="2019-02" db="EMBL/GenBank/DDBJ databases">
        <authorList>
            <person name="Li Y."/>
        </authorList>
    </citation>
    <scope>NUCLEOTIDE SEQUENCE [LARGE SCALE GENOMIC DNA]</scope>
    <source>
        <strain evidence="2 3">3-7</strain>
    </source>
</reference>
<dbReference type="InterPro" id="IPR036412">
    <property type="entry name" value="HAD-like_sf"/>
</dbReference>
<comment type="caution">
    <text evidence="2">The sequence shown here is derived from an EMBL/GenBank/DDBJ whole genome shotgun (WGS) entry which is preliminary data.</text>
</comment>
<name>A0A4Q6Y9S4_9SPHN</name>
<dbReference type="NCBIfam" id="TIGR01686">
    <property type="entry name" value="FkbH"/>
    <property type="match status" value="1"/>
</dbReference>
<feature type="domain" description="BF1531-like N-terminal" evidence="1">
    <location>
        <begin position="69"/>
        <end position="171"/>
    </location>
</feature>
<dbReference type="InterPro" id="IPR010037">
    <property type="entry name" value="FkbH_domain"/>
</dbReference>
<dbReference type="Pfam" id="PF21211">
    <property type="entry name" value="FkbH_N"/>
    <property type="match status" value="1"/>
</dbReference>
<dbReference type="GO" id="GO:0016788">
    <property type="term" value="F:hydrolase activity, acting on ester bonds"/>
    <property type="evidence" value="ECO:0007669"/>
    <property type="project" value="UniProtKB-ARBA"/>
</dbReference>
<protein>
    <submittedName>
        <fullName evidence="2">HAD-IIIC family phosphatase</fullName>
    </submittedName>
</protein>
<organism evidence="2 3">
    <name type="scientific">Sphingomonas populi</name>
    <dbReference type="NCBI Taxonomy" id="2484750"/>
    <lineage>
        <taxon>Bacteria</taxon>
        <taxon>Pseudomonadati</taxon>
        <taxon>Pseudomonadota</taxon>
        <taxon>Alphaproteobacteria</taxon>
        <taxon>Sphingomonadales</taxon>
        <taxon>Sphingomonadaceae</taxon>
        <taxon>Sphingomonas</taxon>
    </lineage>
</organism>
<evidence type="ECO:0000259" key="1">
    <source>
        <dbReference type="Pfam" id="PF21211"/>
    </source>
</evidence>
<dbReference type="InterPro" id="IPR036514">
    <property type="entry name" value="SGNH_hydro_sf"/>
</dbReference>
<sequence length="630" mass="69509">MRTRLDWLLTSADIPYLTSDESLSDAVLVEQVRQLGQYELGFSQVFKLDRRLRKITDPARYAGVLTPLRLAVLGASTLDHLLPALRAVGARHGFLIDCYLAEYGQYLREIADPTSGLHAFAPEVVLIALDTTHFVGEQISDAPDAALDVTMDRLRSAWRTVIEQFGAQVIQQTALPRMLPLMGSNEHALPGSPARMATALNARLRSAATDEGIDLLAIDDAVAIDGLDAWHDPVLWLKGKQEVSPAAAQHYAELALRLVSARRGRSAKCLVLDLDNTLWGGVIGDDGVNGIVLGQGSAEGEAYLSLQRYALDLMKRGVLLAVCSKNDEAVAREAFERHPDMILRLEHITSFVANWDDKPTNLSRIADEIGIGLDSLVFVDDNPFERNLVRRALPMVRVPELPDDAALYARTLARAGYFEALALTEEDRERTALYAANAAREKTRTGGLDITSYLESLQMVLEWKRFDAAGQQRIVQLVNKTNQFNLTTRRYSDAEIAALIADPHLLALQFRLRDTFGDNGVIAIVIGRLTPGGEVDLETWLMSCRVLGRGVEAACLAVIAAEAKRMGAAALFGRYLPTDRNDMVREHYPRLGFVQIDVATDGETHWRFDLDRPIPDALNIRVVDIQGTSA</sequence>